<sequence>MIVLSCRSIPKQYWKVIIGYRFLVSAGFLDILMLFNYGIWPGMTIVLKSEIIPKEWRHWLQLYLDWAWFSMVWHITLVAWSRWSAIRSPYSYKYQRRLHSYALCGCFCLASLAEAPKTTVSPVVTGHHKVLATHFQSWYVTFYYEPSTYGMLAEDISLYLSGGQSTMFLINHMTAIILAIIFYTWSVILLTKLRSAVSNESMYTTHTNVEKRLLIPCVINMVVFSVGQVVIALGTGHGKWTGFLVMLTFCTKSALNLYLLLIFSKSLRFVEN</sequence>
<name>A0A0K0CWQ8_ANGCA</name>
<keyword evidence="2" id="KW-1185">Reference proteome</keyword>
<reference evidence="3" key="2">
    <citation type="submission" date="2016-04" db="UniProtKB">
        <authorList>
            <consortium name="WormBaseParasite"/>
        </authorList>
    </citation>
    <scope>IDENTIFICATION</scope>
</reference>
<keyword evidence="1" id="KW-1133">Transmembrane helix</keyword>
<keyword evidence="1" id="KW-0472">Membrane</keyword>
<dbReference type="WBParaSite" id="ACAC_0000190701-mRNA-1">
    <property type="protein sequence ID" value="ACAC_0000190701-mRNA-1"/>
    <property type="gene ID" value="ACAC_0000190701"/>
</dbReference>
<dbReference type="Gene3D" id="1.20.1070.10">
    <property type="entry name" value="Rhodopsin 7-helix transmembrane proteins"/>
    <property type="match status" value="1"/>
</dbReference>
<feature type="transmembrane region" description="Helical" evidence="1">
    <location>
        <begin position="168"/>
        <end position="193"/>
    </location>
</feature>
<feature type="transmembrane region" description="Helical" evidence="1">
    <location>
        <begin position="98"/>
        <end position="115"/>
    </location>
</feature>
<evidence type="ECO:0000256" key="1">
    <source>
        <dbReference type="SAM" id="Phobius"/>
    </source>
</evidence>
<organism evidence="2 3">
    <name type="scientific">Angiostrongylus cantonensis</name>
    <name type="common">Rat lungworm</name>
    <dbReference type="NCBI Taxonomy" id="6313"/>
    <lineage>
        <taxon>Eukaryota</taxon>
        <taxon>Metazoa</taxon>
        <taxon>Ecdysozoa</taxon>
        <taxon>Nematoda</taxon>
        <taxon>Chromadorea</taxon>
        <taxon>Rhabditida</taxon>
        <taxon>Rhabditina</taxon>
        <taxon>Rhabditomorpha</taxon>
        <taxon>Strongyloidea</taxon>
        <taxon>Metastrongylidae</taxon>
        <taxon>Angiostrongylus</taxon>
    </lineage>
</organism>
<feature type="transmembrane region" description="Helical" evidence="1">
    <location>
        <begin position="66"/>
        <end position="86"/>
    </location>
</feature>
<keyword evidence="1" id="KW-0812">Transmembrane</keyword>
<reference evidence="2" key="1">
    <citation type="submission" date="2012-09" db="EMBL/GenBank/DDBJ databases">
        <authorList>
            <person name="Martin A.A."/>
        </authorList>
    </citation>
    <scope>NUCLEOTIDE SEQUENCE</scope>
</reference>
<protein>
    <submittedName>
        <fullName evidence="3">G protein-coupled receptor</fullName>
    </submittedName>
</protein>
<dbReference type="AlphaFoldDB" id="A0A0K0CWQ8"/>
<dbReference type="SUPFAM" id="SSF81321">
    <property type="entry name" value="Family A G protein-coupled receptor-like"/>
    <property type="match status" value="1"/>
</dbReference>
<feature type="transmembrane region" description="Helical" evidence="1">
    <location>
        <begin position="213"/>
        <end position="234"/>
    </location>
</feature>
<evidence type="ECO:0000313" key="3">
    <source>
        <dbReference type="WBParaSite" id="ACAC_0000190701-mRNA-1"/>
    </source>
</evidence>
<feature type="transmembrane region" description="Helical" evidence="1">
    <location>
        <begin position="20"/>
        <end position="40"/>
    </location>
</feature>
<feature type="transmembrane region" description="Helical" evidence="1">
    <location>
        <begin position="240"/>
        <end position="263"/>
    </location>
</feature>
<dbReference type="Proteomes" id="UP000035642">
    <property type="component" value="Unassembled WGS sequence"/>
</dbReference>
<proteinExistence type="predicted"/>
<evidence type="ECO:0000313" key="2">
    <source>
        <dbReference type="Proteomes" id="UP000035642"/>
    </source>
</evidence>
<accession>A0A0K0CWQ8</accession>